<keyword evidence="8" id="KW-0547">Nucleotide-binding</keyword>
<dbReference type="SUPFAM" id="SSF103190">
    <property type="entry name" value="Sensory domain-like"/>
    <property type="match status" value="1"/>
</dbReference>
<evidence type="ECO:0000256" key="10">
    <source>
        <dbReference type="ARBA" id="ARBA00022840"/>
    </source>
</evidence>
<keyword evidence="9" id="KW-0418">Kinase</keyword>
<keyword evidence="5" id="KW-0597">Phosphoprotein</keyword>
<evidence type="ECO:0000259" key="15">
    <source>
        <dbReference type="PROSITE" id="PS50109"/>
    </source>
</evidence>
<dbReference type="Pfam" id="PF17203">
    <property type="entry name" value="sCache_3_2"/>
    <property type="match status" value="1"/>
</dbReference>
<dbReference type="InterPro" id="IPR003594">
    <property type="entry name" value="HATPase_dom"/>
</dbReference>
<dbReference type="InterPro" id="IPR033463">
    <property type="entry name" value="sCache_3"/>
</dbReference>
<dbReference type="PANTHER" id="PTHR44936:SF9">
    <property type="entry name" value="SENSOR PROTEIN CREC"/>
    <property type="match status" value="1"/>
</dbReference>
<evidence type="ECO:0000256" key="6">
    <source>
        <dbReference type="ARBA" id="ARBA00022679"/>
    </source>
</evidence>
<evidence type="ECO:0000256" key="5">
    <source>
        <dbReference type="ARBA" id="ARBA00022553"/>
    </source>
</evidence>
<evidence type="ECO:0000256" key="13">
    <source>
        <dbReference type="ARBA" id="ARBA00023136"/>
    </source>
</evidence>
<dbReference type="GO" id="GO:0005886">
    <property type="term" value="C:plasma membrane"/>
    <property type="evidence" value="ECO:0007669"/>
    <property type="project" value="UniProtKB-SubCell"/>
</dbReference>
<sequence length="544" mass="56682">MPSTGRRGTAVARLGGWARSSIAMRVLALMLTIAALVAAGSSALLTVQARRAAQQAASAASRALAVAVADSPAVREAAVGPDPAGDLRDLSTQLLADTDADFITIMAPDGTRWTHPNPAQVGRQYLGTRGPALRGETYTETFTGTLGPSVRTIAPIRSPDDGTITGLVAAGITVEHVTVVAARDLPFVVTLGAAVLALGAGAAGLVARYLRRVTLGLGPVELRQVHDLYDAALHAADEGLLLVDARGDAQLVNDRAADLLDLRSSVQARLPLPVTDLGLPDSIEALVRSGRAVDAEHHVTRTRTLVVAQRPASSGTVLVLRDHTELANLSGQLRSTRTMATALRAQTHEHANRLHTVVSLLELGREDEARTFAASDLARSQRIVDDAVTVLDEPYLSALLVGKSAEARERGVRLDVVAVGQAAGLRLPAADLVTIVGNLVDNAVDAAEGTDEHVVEVELSRIPGALRVRVADSGPGLRGADGERRPDELFALGRTGKPGGPEGRGLGLAIVRHTVQRLGGTLDAYDDDGAVFVVELPAPTEGVA</sequence>
<dbReference type="EMBL" id="CP035495">
    <property type="protein sequence ID" value="QAY64043.1"/>
    <property type="molecule type" value="Genomic_DNA"/>
</dbReference>
<keyword evidence="17" id="KW-1185">Reference proteome</keyword>
<feature type="transmembrane region" description="Helical" evidence="14">
    <location>
        <begin position="185"/>
        <end position="207"/>
    </location>
</feature>
<dbReference type="SMART" id="SM00387">
    <property type="entry name" value="HATPase_c"/>
    <property type="match status" value="1"/>
</dbReference>
<keyword evidence="6" id="KW-0808">Transferase</keyword>
<dbReference type="Gene3D" id="3.30.450.20">
    <property type="entry name" value="PAS domain"/>
    <property type="match status" value="2"/>
</dbReference>
<comment type="subcellular location">
    <subcellularLocation>
        <location evidence="2">Cell membrane</location>
        <topology evidence="2">Multi-pass membrane protein</topology>
    </subcellularLocation>
</comment>
<evidence type="ECO:0000256" key="8">
    <source>
        <dbReference type="ARBA" id="ARBA00022741"/>
    </source>
</evidence>
<dbReference type="InterPro" id="IPR004358">
    <property type="entry name" value="Sig_transdc_His_kin-like_C"/>
</dbReference>
<organism evidence="16 17">
    <name type="scientific">Xylanimonas allomyrinae</name>
    <dbReference type="NCBI Taxonomy" id="2509459"/>
    <lineage>
        <taxon>Bacteria</taxon>
        <taxon>Bacillati</taxon>
        <taxon>Actinomycetota</taxon>
        <taxon>Actinomycetes</taxon>
        <taxon>Micrococcales</taxon>
        <taxon>Promicromonosporaceae</taxon>
        <taxon>Xylanimonas</taxon>
    </lineage>
</organism>
<keyword evidence="13 14" id="KW-0472">Membrane</keyword>
<dbReference type="PRINTS" id="PR00344">
    <property type="entry name" value="BCTRLSENSOR"/>
</dbReference>
<comment type="catalytic activity">
    <reaction evidence="1">
        <text>ATP + protein L-histidine = ADP + protein N-phospho-L-histidine.</text>
        <dbReference type="EC" id="2.7.13.3"/>
    </reaction>
</comment>
<protein>
    <recommendedName>
        <fullName evidence="3">histidine kinase</fullName>
        <ecNumber evidence="3">2.7.13.3</ecNumber>
    </recommendedName>
</protein>
<keyword evidence="12" id="KW-0902">Two-component regulatory system</keyword>
<reference evidence="16 17" key="1">
    <citation type="submission" date="2019-01" db="EMBL/GenBank/DDBJ databases">
        <title>Genome sequencing of strain 2JSPR-7.</title>
        <authorList>
            <person name="Heo J."/>
            <person name="Kim S.-J."/>
            <person name="Kim J.-S."/>
            <person name="Hong S.-B."/>
            <person name="Kwon S.-W."/>
        </authorList>
    </citation>
    <scope>NUCLEOTIDE SEQUENCE [LARGE SCALE GENOMIC DNA]</scope>
    <source>
        <strain evidence="16 17">2JSPR-7</strain>
    </source>
</reference>
<dbReference type="GO" id="GO:0000160">
    <property type="term" value="P:phosphorelay signal transduction system"/>
    <property type="evidence" value="ECO:0007669"/>
    <property type="project" value="UniProtKB-KW"/>
</dbReference>
<evidence type="ECO:0000256" key="7">
    <source>
        <dbReference type="ARBA" id="ARBA00022692"/>
    </source>
</evidence>
<evidence type="ECO:0000256" key="3">
    <source>
        <dbReference type="ARBA" id="ARBA00012438"/>
    </source>
</evidence>
<evidence type="ECO:0000256" key="2">
    <source>
        <dbReference type="ARBA" id="ARBA00004651"/>
    </source>
</evidence>
<dbReference type="InterPro" id="IPR005467">
    <property type="entry name" value="His_kinase_dom"/>
</dbReference>
<dbReference type="InterPro" id="IPR036890">
    <property type="entry name" value="HATPase_C_sf"/>
</dbReference>
<dbReference type="SUPFAM" id="SSF55874">
    <property type="entry name" value="ATPase domain of HSP90 chaperone/DNA topoisomerase II/histidine kinase"/>
    <property type="match status" value="1"/>
</dbReference>
<dbReference type="Gene3D" id="3.30.565.10">
    <property type="entry name" value="Histidine kinase-like ATPase, C-terminal domain"/>
    <property type="match status" value="1"/>
</dbReference>
<proteinExistence type="predicted"/>
<dbReference type="PANTHER" id="PTHR44936">
    <property type="entry name" value="SENSOR PROTEIN CREC"/>
    <property type="match status" value="1"/>
</dbReference>
<keyword evidence="7 14" id="KW-0812">Transmembrane</keyword>
<evidence type="ECO:0000313" key="16">
    <source>
        <dbReference type="EMBL" id="QAY64043.1"/>
    </source>
</evidence>
<dbReference type="InterPro" id="IPR050980">
    <property type="entry name" value="2C_sensor_his_kinase"/>
</dbReference>
<evidence type="ECO:0000256" key="4">
    <source>
        <dbReference type="ARBA" id="ARBA00022475"/>
    </source>
</evidence>
<evidence type="ECO:0000256" key="14">
    <source>
        <dbReference type="SAM" id="Phobius"/>
    </source>
</evidence>
<dbReference type="PROSITE" id="PS50109">
    <property type="entry name" value="HIS_KIN"/>
    <property type="match status" value="1"/>
</dbReference>
<dbReference type="GO" id="GO:0005524">
    <property type="term" value="F:ATP binding"/>
    <property type="evidence" value="ECO:0007669"/>
    <property type="project" value="UniProtKB-KW"/>
</dbReference>
<feature type="domain" description="Histidine kinase" evidence="15">
    <location>
        <begin position="345"/>
        <end position="540"/>
    </location>
</feature>
<keyword evidence="11 14" id="KW-1133">Transmembrane helix</keyword>
<name>A0A4P6EQC9_9MICO</name>
<dbReference type="OrthoDB" id="9792686at2"/>
<accession>A0A4P6EQC9</accession>
<dbReference type="Proteomes" id="UP000291758">
    <property type="component" value="Chromosome"/>
</dbReference>
<evidence type="ECO:0000256" key="1">
    <source>
        <dbReference type="ARBA" id="ARBA00000085"/>
    </source>
</evidence>
<dbReference type="InterPro" id="IPR035965">
    <property type="entry name" value="PAS-like_dom_sf"/>
</dbReference>
<dbReference type="SUPFAM" id="SSF55785">
    <property type="entry name" value="PYP-like sensor domain (PAS domain)"/>
    <property type="match status" value="1"/>
</dbReference>
<evidence type="ECO:0000256" key="9">
    <source>
        <dbReference type="ARBA" id="ARBA00022777"/>
    </source>
</evidence>
<keyword evidence="4" id="KW-1003">Cell membrane</keyword>
<dbReference type="EC" id="2.7.13.3" evidence="3"/>
<dbReference type="GO" id="GO:0004673">
    <property type="term" value="F:protein histidine kinase activity"/>
    <property type="evidence" value="ECO:0007669"/>
    <property type="project" value="UniProtKB-EC"/>
</dbReference>
<evidence type="ECO:0000313" key="17">
    <source>
        <dbReference type="Proteomes" id="UP000291758"/>
    </source>
</evidence>
<evidence type="ECO:0000256" key="11">
    <source>
        <dbReference type="ARBA" id="ARBA00022989"/>
    </source>
</evidence>
<evidence type="ECO:0000256" key="12">
    <source>
        <dbReference type="ARBA" id="ARBA00023012"/>
    </source>
</evidence>
<dbReference type="Pfam" id="PF02518">
    <property type="entry name" value="HATPase_c"/>
    <property type="match status" value="1"/>
</dbReference>
<dbReference type="AlphaFoldDB" id="A0A4P6EQC9"/>
<gene>
    <name evidence="16" type="ORF">ET495_13350</name>
</gene>
<keyword evidence="10" id="KW-0067">ATP-binding</keyword>
<dbReference type="KEGG" id="xyl:ET495_13350"/>
<dbReference type="InterPro" id="IPR029151">
    <property type="entry name" value="Sensor-like_sf"/>
</dbReference>